<accession>A0A167G4M3</accession>
<feature type="region of interest" description="Disordered" evidence="1">
    <location>
        <begin position="180"/>
        <end position="230"/>
    </location>
</feature>
<proteinExistence type="predicted"/>
<dbReference type="OrthoDB" id="10447875at2759"/>
<dbReference type="AlphaFoldDB" id="A0A167G4M3"/>
<feature type="compositionally biased region" description="Low complexity" evidence="1">
    <location>
        <begin position="194"/>
        <end position="203"/>
    </location>
</feature>
<feature type="compositionally biased region" description="Polar residues" evidence="1">
    <location>
        <begin position="204"/>
        <end position="217"/>
    </location>
</feature>
<gene>
    <name evidence="2" type="ORF">CALVIDRAFT_569321</name>
</gene>
<protein>
    <submittedName>
        <fullName evidence="2">Uncharacterized protein</fullName>
    </submittedName>
</protein>
<dbReference type="EMBL" id="KV417350">
    <property type="protein sequence ID" value="KZO90163.1"/>
    <property type="molecule type" value="Genomic_DNA"/>
</dbReference>
<evidence type="ECO:0000256" key="1">
    <source>
        <dbReference type="SAM" id="MobiDB-lite"/>
    </source>
</evidence>
<organism evidence="2 3">
    <name type="scientific">Calocera viscosa (strain TUFC12733)</name>
    <dbReference type="NCBI Taxonomy" id="1330018"/>
    <lineage>
        <taxon>Eukaryota</taxon>
        <taxon>Fungi</taxon>
        <taxon>Dikarya</taxon>
        <taxon>Basidiomycota</taxon>
        <taxon>Agaricomycotina</taxon>
        <taxon>Dacrymycetes</taxon>
        <taxon>Dacrymycetales</taxon>
        <taxon>Dacrymycetaceae</taxon>
        <taxon>Calocera</taxon>
    </lineage>
</organism>
<sequence length="230" mass="26059">MFAQGDDLHTAHIDWDQRAGELLSYFRTPAGVPFAAFFLREILEHYTILGRDANDALLVAVKTLGQRPPNQTAWPRPNDEYWAERIRSFGGFLYASNPEPYFEQQHIGPKQTFAYDLLGLHQLQNAYANLGINWTRCRNLVQGRAELTSRYIEATDMDLTRMPAPVRAATEPIMQEVIPHRSRRDQRRAEMAESARAANERAASQGSSIPAQTNAPGWNTVRRHVQDGGL</sequence>
<keyword evidence="3" id="KW-1185">Reference proteome</keyword>
<evidence type="ECO:0000313" key="2">
    <source>
        <dbReference type="EMBL" id="KZO90163.1"/>
    </source>
</evidence>
<evidence type="ECO:0000313" key="3">
    <source>
        <dbReference type="Proteomes" id="UP000076738"/>
    </source>
</evidence>
<name>A0A167G4M3_CALVF</name>
<dbReference type="Proteomes" id="UP000076738">
    <property type="component" value="Unassembled WGS sequence"/>
</dbReference>
<reference evidence="2 3" key="1">
    <citation type="journal article" date="2016" name="Mol. Biol. Evol.">
        <title>Comparative Genomics of Early-Diverging Mushroom-Forming Fungi Provides Insights into the Origins of Lignocellulose Decay Capabilities.</title>
        <authorList>
            <person name="Nagy L.G."/>
            <person name="Riley R."/>
            <person name="Tritt A."/>
            <person name="Adam C."/>
            <person name="Daum C."/>
            <person name="Floudas D."/>
            <person name="Sun H."/>
            <person name="Yadav J.S."/>
            <person name="Pangilinan J."/>
            <person name="Larsson K.H."/>
            <person name="Matsuura K."/>
            <person name="Barry K."/>
            <person name="Labutti K."/>
            <person name="Kuo R."/>
            <person name="Ohm R.A."/>
            <person name="Bhattacharya S.S."/>
            <person name="Shirouzu T."/>
            <person name="Yoshinaga Y."/>
            <person name="Martin F.M."/>
            <person name="Grigoriev I.V."/>
            <person name="Hibbett D.S."/>
        </authorList>
    </citation>
    <scope>NUCLEOTIDE SEQUENCE [LARGE SCALE GENOMIC DNA]</scope>
    <source>
        <strain evidence="2 3">TUFC12733</strain>
    </source>
</reference>